<evidence type="ECO:0000256" key="1">
    <source>
        <dbReference type="SAM" id="MobiDB-lite"/>
    </source>
</evidence>
<feature type="non-terminal residue" evidence="2">
    <location>
        <position position="1"/>
    </location>
</feature>
<evidence type="ECO:0000313" key="3">
    <source>
        <dbReference type="Proteomes" id="UP001150238"/>
    </source>
</evidence>
<comment type="caution">
    <text evidence="2">The sequence shown here is derived from an EMBL/GenBank/DDBJ whole genome shotgun (WGS) entry which is preliminary data.</text>
</comment>
<feature type="compositionally biased region" description="Polar residues" evidence="1">
    <location>
        <begin position="77"/>
        <end position="87"/>
    </location>
</feature>
<gene>
    <name evidence="2" type="ORF">C8J55DRAFT_502752</name>
</gene>
<dbReference type="EMBL" id="JANVFS010000005">
    <property type="protein sequence ID" value="KAJ4492044.1"/>
    <property type="molecule type" value="Genomic_DNA"/>
</dbReference>
<feature type="compositionally biased region" description="Basic residues" evidence="1">
    <location>
        <begin position="90"/>
        <end position="101"/>
    </location>
</feature>
<feature type="region of interest" description="Disordered" evidence="1">
    <location>
        <begin position="1"/>
        <end position="101"/>
    </location>
</feature>
<proteinExistence type="predicted"/>
<feature type="non-terminal residue" evidence="2">
    <location>
        <position position="101"/>
    </location>
</feature>
<evidence type="ECO:0000313" key="2">
    <source>
        <dbReference type="EMBL" id="KAJ4492044.1"/>
    </source>
</evidence>
<sequence length="101" mass="11638">ERMEELTLPSLHNLPSSKRAFHPDDEDDDEEQHHSTPPQPPTKKQRVVSPIKRYNLRERRPPATTLLPPSRLRNILSVESSQSQLSTVPKGRRKGKARTTR</sequence>
<accession>A0A9W9AY81</accession>
<organism evidence="2 3">
    <name type="scientific">Lentinula lateritia</name>
    <dbReference type="NCBI Taxonomy" id="40482"/>
    <lineage>
        <taxon>Eukaryota</taxon>
        <taxon>Fungi</taxon>
        <taxon>Dikarya</taxon>
        <taxon>Basidiomycota</taxon>
        <taxon>Agaricomycotina</taxon>
        <taxon>Agaricomycetes</taxon>
        <taxon>Agaricomycetidae</taxon>
        <taxon>Agaricales</taxon>
        <taxon>Marasmiineae</taxon>
        <taxon>Omphalotaceae</taxon>
        <taxon>Lentinula</taxon>
    </lineage>
</organism>
<dbReference type="Proteomes" id="UP001150238">
    <property type="component" value="Unassembled WGS sequence"/>
</dbReference>
<reference evidence="2" key="1">
    <citation type="submission" date="2022-08" db="EMBL/GenBank/DDBJ databases">
        <authorList>
            <consortium name="DOE Joint Genome Institute"/>
            <person name="Min B."/>
            <person name="Riley R."/>
            <person name="Sierra-Patev S."/>
            <person name="Naranjo-Ortiz M."/>
            <person name="Looney B."/>
            <person name="Konkel Z."/>
            <person name="Slot J.C."/>
            <person name="Sakamoto Y."/>
            <person name="Steenwyk J.L."/>
            <person name="Rokas A."/>
            <person name="Carro J."/>
            <person name="Camarero S."/>
            <person name="Ferreira P."/>
            <person name="Molpeceres G."/>
            <person name="Ruiz-Duenas F.J."/>
            <person name="Serrano A."/>
            <person name="Henrissat B."/>
            <person name="Drula E."/>
            <person name="Hughes K.W."/>
            <person name="Mata J.L."/>
            <person name="Ishikawa N.K."/>
            <person name="Vargas-Isla R."/>
            <person name="Ushijima S."/>
            <person name="Smith C.A."/>
            <person name="Ahrendt S."/>
            <person name="Andreopoulos W."/>
            <person name="He G."/>
            <person name="Labutti K."/>
            <person name="Lipzen A."/>
            <person name="Ng V."/>
            <person name="Sandor L."/>
            <person name="Barry K."/>
            <person name="Martinez A.T."/>
            <person name="Xiao Y."/>
            <person name="Gibbons J.G."/>
            <person name="Terashima K."/>
            <person name="Hibbett D.S."/>
            <person name="Grigoriev I.V."/>
        </authorList>
    </citation>
    <scope>NUCLEOTIDE SEQUENCE</scope>
    <source>
        <strain evidence="2">Sp2 HRB7682 ss15</strain>
    </source>
</reference>
<reference evidence="2" key="2">
    <citation type="journal article" date="2023" name="Proc. Natl. Acad. Sci. U.S.A.">
        <title>A global phylogenomic analysis of the shiitake genus Lentinula.</title>
        <authorList>
            <person name="Sierra-Patev S."/>
            <person name="Min B."/>
            <person name="Naranjo-Ortiz M."/>
            <person name="Looney B."/>
            <person name="Konkel Z."/>
            <person name="Slot J.C."/>
            <person name="Sakamoto Y."/>
            <person name="Steenwyk J.L."/>
            <person name="Rokas A."/>
            <person name="Carro J."/>
            <person name="Camarero S."/>
            <person name="Ferreira P."/>
            <person name="Molpeceres G."/>
            <person name="Ruiz-Duenas F.J."/>
            <person name="Serrano A."/>
            <person name="Henrissat B."/>
            <person name="Drula E."/>
            <person name="Hughes K.W."/>
            <person name="Mata J.L."/>
            <person name="Ishikawa N.K."/>
            <person name="Vargas-Isla R."/>
            <person name="Ushijima S."/>
            <person name="Smith C.A."/>
            <person name="Donoghue J."/>
            <person name="Ahrendt S."/>
            <person name="Andreopoulos W."/>
            <person name="He G."/>
            <person name="LaButti K."/>
            <person name="Lipzen A."/>
            <person name="Ng V."/>
            <person name="Riley R."/>
            <person name="Sandor L."/>
            <person name="Barry K."/>
            <person name="Martinez A.T."/>
            <person name="Xiao Y."/>
            <person name="Gibbons J.G."/>
            <person name="Terashima K."/>
            <person name="Grigoriev I.V."/>
            <person name="Hibbett D."/>
        </authorList>
    </citation>
    <scope>NUCLEOTIDE SEQUENCE</scope>
    <source>
        <strain evidence="2">Sp2 HRB7682 ss15</strain>
    </source>
</reference>
<name>A0A9W9AY81_9AGAR</name>
<dbReference type="AlphaFoldDB" id="A0A9W9AY81"/>
<protein>
    <submittedName>
        <fullName evidence="2">Uncharacterized protein</fullName>
    </submittedName>
</protein>